<dbReference type="PANTHER" id="PTHR12358:SF54">
    <property type="entry name" value="SPHINGOSINE KINASE RELATED PROTEIN"/>
    <property type="match status" value="1"/>
</dbReference>
<dbReference type="InterPro" id="IPR045540">
    <property type="entry name" value="YegS/DAGK_C"/>
</dbReference>
<name>A0ABS5VPJ5_9BACT</name>
<dbReference type="Pfam" id="PF19279">
    <property type="entry name" value="YegS_C"/>
    <property type="match status" value="1"/>
</dbReference>
<keyword evidence="7" id="KW-1185">Reference proteome</keyword>
<dbReference type="PANTHER" id="PTHR12358">
    <property type="entry name" value="SPHINGOSINE KINASE"/>
    <property type="match status" value="1"/>
</dbReference>
<reference evidence="6 7" key="1">
    <citation type="submission" date="2021-05" db="EMBL/GenBank/DDBJ databases">
        <title>A Polyphasic approach of four new species of the genus Ohtaekwangia: Ohtaekwangia histidinii sp. nov., Ohtaekwangia cretensis sp. nov., Ohtaekwangia indiensis sp. nov., Ohtaekwangia reichenbachii sp. nov. from diverse environment.</title>
        <authorList>
            <person name="Octaviana S."/>
        </authorList>
    </citation>
    <scope>NUCLEOTIDE SEQUENCE [LARGE SCALE GENOMIC DNA]</scope>
    <source>
        <strain evidence="6 7">PWU20</strain>
    </source>
</reference>
<dbReference type="InterPro" id="IPR050187">
    <property type="entry name" value="Lipid_Phosphate_FormReg"/>
</dbReference>
<accession>A0ABS5VPJ5</accession>
<evidence type="ECO:0000256" key="4">
    <source>
        <dbReference type="ARBA" id="ARBA00022840"/>
    </source>
</evidence>
<protein>
    <submittedName>
        <fullName evidence="6">NAD(+)/NADH kinase</fullName>
    </submittedName>
</protein>
<dbReference type="EMBL" id="JAHESD010000014">
    <property type="protein sequence ID" value="MBT1703362.1"/>
    <property type="molecule type" value="Genomic_DNA"/>
</dbReference>
<proteinExistence type="predicted"/>
<evidence type="ECO:0000259" key="5">
    <source>
        <dbReference type="PROSITE" id="PS50146"/>
    </source>
</evidence>
<dbReference type="InterPro" id="IPR001206">
    <property type="entry name" value="Diacylglycerol_kinase_cat_dom"/>
</dbReference>
<evidence type="ECO:0000256" key="3">
    <source>
        <dbReference type="ARBA" id="ARBA00022777"/>
    </source>
</evidence>
<evidence type="ECO:0000313" key="6">
    <source>
        <dbReference type="EMBL" id="MBT1703362.1"/>
    </source>
</evidence>
<dbReference type="SUPFAM" id="SSF111331">
    <property type="entry name" value="NAD kinase/diacylglycerol kinase-like"/>
    <property type="match status" value="1"/>
</dbReference>
<dbReference type="Pfam" id="PF00781">
    <property type="entry name" value="DAGK_cat"/>
    <property type="match status" value="1"/>
</dbReference>
<gene>
    <name evidence="6" type="ORF">KK060_08735</name>
</gene>
<comment type="caution">
    <text evidence="6">The sequence shown here is derived from an EMBL/GenBank/DDBJ whole genome shotgun (WGS) entry which is preliminary data.</text>
</comment>
<keyword evidence="2" id="KW-0547">Nucleotide-binding</keyword>
<dbReference type="PROSITE" id="PS50146">
    <property type="entry name" value="DAGK"/>
    <property type="match status" value="1"/>
</dbReference>
<evidence type="ECO:0000313" key="7">
    <source>
        <dbReference type="Proteomes" id="UP000772618"/>
    </source>
</evidence>
<evidence type="ECO:0000256" key="1">
    <source>
        <dbReference type="ARBA" id="ARBA00022679"/>
    </source>
</evidence>
<dbReference type="RefSeq" id="WP_254153327.1">
    <property type="nucleotide sequence ID" value="NZ_JAHESD010000014.1"/>
</dbReference>
<dbReference type="InterPro" id="IPR016064">
    <property type="entry name" value="NAD/diacylglycerol_kinase_sf"/>
</dbReference>
<organism evidence="6 7">
    <name type="scientific">Chryseosolibacter indicus</name>
    <dbReference type="NCBI Taxonomy" id="2782351"/>
    <lineage>
        <taxon>Bacteria</taxon>
        <taxon>Pseudomonadati</taxon>
        <taxon>Bacteroidota</taxon>
        <taxon>Cytophagia</taxon>
        <taxon>Cytophagales</taxon>
        <taxon>Chryseotaleaceae</taxon>
        <taxon>Chryseosolibacter</taxon>
    </lineage>
</organism>
<dbReference type="Proteomes" id="UP000772618">
    <property type="component" value="Unassembled WGS sequence"/>
</dbReference>
<keyword evidence="4" id="KW-0067">ATP-binding</keyword>
<feature type="domain" description="DAGKc" evidence="5">
    <location>
        <begin position="1"/>
        <end position="124"/>
    </location>
</feature>
<sequence length="296" mass="33090">MKCAKLLHNPGAGDGEHSMKDLAKLIKDAGYECSYSSTKALIKPTIKPDEIDFVVLAGGDGTVRKIARQLLDENLPIGLLPMGTANNIAKTLGLNKEVEEIIKSWDNENIKSFDVGRIHGFAEDKFFLEGFGYGVFPQLMKEMKKQNKESIEDPQLKLKAAVELLYEVVQGYKAVDCDMIIGDKHYHGRYLLVEAMNIQSIGPNILLAPHADPGDGKLEVVMIEESQRDELLHYLRQKIEGKEIQASFTTVKSNSMKIHWHGDLLHIDDEKVKIDQPTPLTISIENNALQFLVPNV</sequence>
<dbReference type="InterPro" id="IPR017438">
    <property type="entry name" value="ATP-NAD_kinase_N"/>
</dbReference>
<dbReference type="GO" id="GO:0016301">
    <property type="term" value="F:kinase activity"/>
    <property type="evidence" value="ECO:0007669"/>
    <property type="project" value="UniProtKB-KW"/>
</dbReference>
<dbReference type="Gene3D" id="2.60.200.40">
    <property type="match status" value="1"/>
</dbReference>
<keyword evidence="1" id="KW-0808">Transferase</keyword>
<evidence type="ECO:0000256" key="2">
    <source>
        <dbReference type="ARBA" id="ARBA00022741"/>
    </source>
</evidence>
<dbReference type="Gene3D" id="3.40.50.10330">
    <property type="entry name" value="Probable inorganic polyphosphate/atp-NAD kinase, domain 1"/>
    <property type="match status" value="1"/>
</dbReference>
<keyword evidence="3 6" id="KW-0418">Kinase</keyword>